<dbReference type="OrthoDB" id="10045365at2759"/>
<dbReference type="InterPro" id="IPR018097">
    <property type="entry name" value="EGF_Ca-bd_CS"/>
</dbReference>
<dbReference type="PROSITE" id="PS00010">
    <property type="entry name" value="ASX_HYDROXYL"/>
    <property type="match status" value="2"/>
</dbReference>
<dbReference type="SMART" id="SM00181">
    <property type="entry name" value="EGF"/>
    <property type="match status" value="5"/>
</dbReference>
<dbReference type="AlphaFoldDB" id="A0A086K581"/>
<feature type="domain" description="EGF-like" evidence="10">
    <location>
        <begin position="99"/>
        <end position="138"/>
    </location>
</feature>
<dbReference type="PROSITE" id="PS01186">
    <property type="entry name" value="EGF_2"/>
    <property type="match status" value="2"/>
</dbReference>
<evidence type="ECO:0000256" key="9">
    <source>
        <dbReference type="SAM" id="Phobius"/>
    </source>
</evidence>
<sequence>MGGWESKDACESGGTAFCGTVANSAGCIALSKEFYCTCLPGFQPEGRRMNSSCVDIDECARGIGLCFSKIENSECVNTPGSFECRCNEYRTLKNNVCEDINECLDNRGGCAEHTDCINNDGAAVTCRCLPGYTGNDGKPGRACKDINECEEPDHCPENSVCVNTPGSYRCECKTGFAKDAEGMCTGKDFCVTGENGCDPNFATCTPVVGSYACACKDGFQGSGRKGECKPLPGSEYKACELLGLHCGRYQGCASDNAGSYRCAALTKVQQVKVLLSEGPGTETPLWLWCCVALAAVIFVGAVVYGVRYFLKKWKKTNESEDDALLSGYGYDYGAAHSFRG</sequence>
<keyword evidence="9" id="KW-0472">Membrane</keyword>
<dbReference type="PROSITE" id="PS01187">
    <property type="entry name" value="EGF_CA"/>
    <property type="match status" value="1"/>
</dbReference>
<dbReference type="EMBL" id="AEYI02001265">
    <property type="protein sequence ID" value="KFG39549.1"/>
    <property type="molecule type" value="Genomic_DNA"/>
</dbReference>
<comment type="caution">
    <text evidence="8">Lacks conserved residue(s) required for the propagation of feature annotation.</text>
</comment>
<dbReference type="VEuPathDB" id="ToxoDB:TGP89_261780"/>
<dbReference type="InterPro" id="IPR001881">
    <property type="entry name" value="EGF-like_Ca-bd_dom"/>
</dbReference>
<feature type="domain" description="EGF-like" evidence="10">
    <location>
        <begin position="145"/>
        <end position="185"/>
    </location>
</feature>
<accession>A0A086K581</accession>
<evidence type="ECO:0000313" key="11">
    <source>
        <dbReference type="EMBL" id="KFG39549.1"/>
    </source>
</evidence>
<dbReference type="InterPro" id="IPR024731">
    <property type="entry name" value="NELL2-like_EGF"/>
</dbReference>
<dbReference type="PANTHER" id="PTHR24034">
    <property type="entry name" value="EGF-LIKE DOMAIN-CONTAINING PROTEIN"/>
    <property type="match status" value="1"/>
</dbReference>
<dbReference type="SMART" id="SM00179">
    <property type="entry name" value="EGF_CA"/>
    <property type="match status" value="5"/>
</dbReference>
<evidence type="ECO:0000256" key="4">
    <source>
        <dbReference type="ARBA" id="ARBA00022729"/>
    </source>
</evidence>
<dbReference type="InterPro" id="IPR049883">
    <property type="entry name" value="NOTCH1_EGF-like"/>
</dbReference>
<keyword evidence="5" id="KW-0677">Repeat</keyword>
<evidence type="ECO:0000259" key="10">
    <source>
        <dbReference type="PROSITE" id="PS50026"/>
    </source>
</evidence>
<dbReference type="FunFam" id="2.10.25.10:FF:000014">
    <property type="entry name" value="Latent-transforming growth factor beta-binding protein 3"/>
    <property type="match status" value="1"/>
</dbReference>
<evidence type="ECO:0000256" key="7">
    <source>
        <dbReference type="ARBA" id="ARBA00023180"/>
    </source>
</evidence>
<keyword evidence="7" id="KW-0325">Glycoprotein</keyword>
<dbReference type="PANTHER" id="PTHR24034:SF209">
    <property type="entry name" value="EGF-LIKE DOMAIN-CONTAINING PROTEIN"/>
    <property type="match status" value="1"/>
</dbReference>
<comment type="subcellular location">
    <subcellularLocation>
        <location evidence="1">Secreted</location>
    </subcellularLocation>
</comment>
<dbReference type="GO" id="GO:0005576">
    <property type="term" value="C:extracellular region"/>
    <property type="evidence" value="ECO:0007669"/>
    <property type="project" value="UniProtKB-SubCell"/>
</dbReference>
<keyword evidence="2" id="KW-0964">Secreted</keyword>
<dbReference type="Gene3D" id="2.10.25.10">
    <property type="entry name" value="Laminin"/>
    <property type="match status" value="5"/>
</dbReference>
<evidence type="ECO:0000256" key="8">
    <source>
        <dbReference type="PROSITE-ProRule" id="PRU00076"/>
    </source>
</evidence>
<feature type="domain" description="EGF-like" evidence="10">
    <location>
        <begin position="55"/>
        <end position="98"/>
    </location>
</feature>
<keyword evidence="9" id="KW-1133">Transmembrane helix</keyword>
<evidence type="ECO:0000256" key="1">
    <source>
        <dbReference type="ARBA" id="ARBA00004613"/>
    </source>
</evidence>
<dbReference type="Proteomes" id="UP000028828">
    <property type="component" value="Unassembled WGS sequence"/>
</dbReference>
<evidence type="ECO:0000256" key="6">
    <source>
        <dbReference type="ARBA" id="ARBA00023157"/>
    </source>
</evidence>
<evidence type="ECO:0000256" key="2">
    <source>
        <dbReference type="ARBA" id="ARBA00022525"/>
    </source>
</evidence>
<dbReference type="InterPro" id="IPR000152">
    <property type="entry name" value="EGF-type_Asp/Asn_hydroxyl_site"/>
</dbReference>
<dbReference type="Pfam" id="PF07645">
    <property type="entry name" value="EGF_CA"/>
    <property type="match status" value="2"/>
</dbReference>
<dbReference type="Pfam" id="PF12947">
    <property type="entry name" value="EGF_3"/>
    <property type="match status" value="2"/>
</dbReference>
<protein>
    <submittedName>
        <fullName evidence="11">Microneme protein MIC7</fullName>
    </submittedName>
</protein>
<dbReference type="CDD" id="cd00054">
    <property type="entry name" value="EGF_CA"/>
    <property type="match status" value="1"/>
</dbReference>
<comment type="caution">
    <text evidence="11">The sequence shown here is derived from an EMBL/GenBank/DDBJ whole genome shotgun (WGS) entry which is preliminary data.</text>
</comment>
<keyword evidence="3 8" id="KW-0245">EGF-like domain</keyword>
<reference evidence="11 12" key="1">
    <citation type="submission" date="2014-03" db="EMBL/GenBank/DDBJ databases">
        <authorList>
            <person name="Sibley D."/>
            <person name="Venepally P."/>
            <person name="Karamycheva S."/>
            <person name="Hadjithomas M."/>
            <person name="Khan A."/>
            <person name="Brunk B."/>
            <person name="Roos D."/>
            <person name="Caler E."/>
            <person name="Lorenzi H."/>
        </authorList>
    </citation>
    <scope>NUCLEOTIDE SEQUENCE [LARGE SCALE GENOMIC DNA]</scope>
    <source>
        <strain evidence="12">p89</strain>
    </source>
</reference>
<dbReference type="PROSITE" id="PS50026">
    <property type="entry name" value="EGF_3"/>
    <property type="match status" value="3"/>
</dbReference>
<dbReference type="InterPro" id="IPR050751">
    <property type="entry name" value="ECM_structural_protein"/>
</dbReference>
<name>A0A086K581_TOXGO</name>
<keyword evidence="4" id="KW-0732">Signal</keyword>
<keyword evidence="9" id="KW-0812">Transmembrane</keyword>
<evidence type="ECO:0000256" key="5">
    <source>
        <dbReference type="ARBA" id="ARBA00022737"/>
    </source>
</evidence>
<proteinExistence type="predicted"/>
<gene>
    <name evidence="11" type="ORF">TGP89_261780</name>
</gene>
<evidence type="ECO:0000313" key="12">
    <source>
        <dbReference type="Proteomes" id="UP000028828"/>
    </source>
</evidence>
<evidence type="ECO:0000256" key="3">
    <source>
        <dbReference type="ARBA" id="ARBA00022536"/>
    </source>
</evidence>
<organism evidence="11 12">
    <name type="scientific">Toxoplasma gondii p89</name>
    <dbReference type="NCBI Taxonomy" id="943119"/>
    <lineage>
        <taxon>Eukaryota</taxon>
        <taxon>Sar</taxon>
        <taxon>Alveolata</taxon>
        <taxon>Apicomplexa</taxon>
        <taxon>Conoidasida</taxon>
        <taxon>Coccidia</taxon>
        <taxon>Eucoccidiorida</taxon>
        <taxon>Eimeriorina</taxon>
        <taxon>Sarcocystidae</taxon>
        <taxon>Toxoplasma</taxon>
    </lineage>
</organism>
<dbReference type="InterPro" id="IPR000742">
    <property type="entry name" value="EGF"/>
</dbReference>
<feature type="transmembrane region" description="Helical" evidence="9">
    <location>
        <begin position="285"/>
        <end position="306"/>
    </location>
</feature>
<dbReference type="GO" id="GO:0005509">
    <property type="term" value="F:calcium ion binding"/>
    <property type="evidence" value="ECO:0007669"/>
    <property type="project" value="InterPro"/>
</dbReference>
<dbReference type="SUPFAM" id="SSF57184">
    <property type="entry name" value="Growth factor receptor domain"/>
    <property type="match status" value="2"/>
</dbReference>
<dbReference type="InterPro" id="IPR009030">
    <property type="entry name" value="Growth_fac_rcpt_cys_sf"/>
</dbReference>
<keyword evidence="6" id="KW-1015">Disulfide bond</keyword>